<evidence type="ECO:0000256" key="2">
    <source>
        <dbReference type="ARBA" id="ARBA00022475"/>
    </source>
</evidence>
<accession>A0A4R9C2V9</accession>
<dbReference type="AlphaFoldDB" id="A0A4R9C2V9"/>
<feature type="transmembrane region" description="Helical" evidence="6">
    <location>
        <begin position="41"/>
        <end position="64"/>
    </location>
</feature>
<dbReference type="GO" id="GO:0005886">
    <property type="term" value="C:plasma membrane"/>
    <property type="evidence" value="ECO:0007669"/>
    <property type="project" value="UniProtKB-SubCell"/>
</dbReference>
<feature type="transmembrane region" description="Helical" evidence="6">
    <location>
        <begin position="231"/>
        <end position="257"/>
    </location>
</feature>
<dbReference type="EMBL" id="SCFR01000020">
    <property type="protein sequence ID" value="TFF65389.1"/>
    <property type="molecule type" value="Genomic_DNA"/>
</dbReference>
<dbReference type="Gene3D" id="1.20.1740.10">
    <property type="entry name" value="Amino acid/polyamine transporter I"/>
    <property type="match status" value="1"/>
</dbReference>
<feature type="transmembrane region" description="Helical" evidence="6">
    <location>
        <begin position="283"/>
        <end position="307"/>
    </location>
</feature>
<dbReference type="Proteomes" id="UP000297454">
    <property type="component" value="Unassembled WGS sequence"/>
</dbReference>
<evidence type="ECO:0000256" key="6">
    <source>
        <dbReference type="SAM" id="Phobius"/>
    </source>
</evidence>
<keyword evidence="2" id="KW-1003">Cell membrane</keyword>
<dbReference type="GO" id="GO:0022857">
    <property type="term" value="F:transmembrane transporter activity"/>
    <property type="evidence" value="ECO:0007669"/>
    <property type="project" value="InterPro"/>
</dbReference>
<feature type="transmembrane region" description="Helical" evidence="6">
    <location>
        <begin position="397"/>
        <end position="414"/>
    </location>
</feature>
<name>A0A4R9C2V9_9FIRM</name>
<evidence type="ECO:0000256" key="4">
    <source>
        <dbReference type="ARBA" id="ARBA00022989"/>
    </source>
</evidence>
<keyword evidence="4 6" id="KW-1133">Transmembrane helix</keyword>
<feature type="transmembrane region" description="Helical" evidence="6">
    <location>
        <begin position="434"/>
        <end position="453"/>
    </location>
</feature>
<feature type="transmembrane region" description="Helical" evidence="6">
    <location>
        <begin position="160"/>
        <end position="178"/>
    </location>
</feature>
<feature type="transmembrane region" description="Helical" evidence="6">
    <location>
        <begin position="85"/>
        <end position="106"/>
    </location>
</feature>
<sequence length="458" mass="49498">MNSENVKKFGFWSIVLLTINSIIGAGIFLSPGEVVKMSGQYAPYIYLIAAVFATVLAVTFASAAKYVSKGGAAYAYTKAAFGDGAGLYVGVTRYFSAAIAWGVMATGVVKSVLRIFNLDSGSFTNITLGFVVLMIVLVIINLLGTKFIEFVSNISTIGKLLVLVTVIIAGVLIVVFTQTNNYSHINDVTKDVVSKMDFSAYVVAIIAAFYAFTGFESVASGSDDMENPEKNLPIAIPLGMGIIAFIYIAIVLVTMMINPVELVKSKEVVALLSVFDNAIIKNIILYGSLVSMFGINVAASFHTPRVLESMSKQGQVPAIFAKRTKSGFPIYATIITAIIAILLPIAFEYNMGSIMIISAIARFAQFVLVPIAIIMFFYGKNKQEIIKTAKKNFATDVIIPLISLVLTLILLVKFDWVGKFTLTSEAGLKTPNYLAIASMIIGFVILPIITALYNRNKK</sequence>
<feature type="transmembrane region" description="Helical" evidence="6">
    <location>
        <begin position="328"/>
        <end position="347"/>
    </location>
</feature>
<feature type="transmembrane region" description="Helical" evidence="6">
    <location>
        <begin position="198"/>
        <end position="219"/>
    </location>
</feature>
<evidence type="ECO:0000256" key="5">
    <source>
        <dbReference type="ARBA" id="ARBA00023136"/>
    </source>
</evidence>
<feature type="transmembrane region" description="Helical" evidence="6">
    <location>
        <begin position="353"/>
        <end position="377"/>
    </location>
</feature>
<protein>
    <submittedName>
        <fullName evidence="7">APC family permease</fullName>
    </submittedName>
</protein>
<dbReference type="RefSeq" id="WP_134744309.1">
    <property type="nucleotide sequence ID" value="NZ_JBFNGE010000035.1"/>
</dbReference>
<organism evidence="7 8">
    <name type="scientific">Helcococcus ovis</name>
    <dbReference type="NCBI Taxonomy" id="72026"/>
    <lineage>
        <taxon>Bacteria</taxon>
        <taxon>Bacillati</taxon>
        <taxon>Bacillota</taxon>
        <taxon>Tissierellia</taxon>
        <taxon>Tissierellales</taxon>
        <taxon>Peptoniphilaceae</taxon>
        <taxon>Helcococcus</taxon>
    </lineage>
</organism>
<evidence type="ECO:0000256" key="1">
    <source>
        <dbReference type="ARBA" id="ARBA00004651"/>
    </source>
</evidence>
<dbReference type="InterPro" id="IPR050367">
    <property type="entry name" value="APC_superfamily"/>
</dbReference>
<keyword evidence="3 6" id="KW-0812">Transmembrane</keyword>
<reference evidence="7 8" key="1">
    <citation type="submission" date="2019-01" db="EMBL/GenBank/DDBJ databases">
        <title>Draft Genome Sequences of Helcococcus ovis Strains Isolated from the Uterus and Vagina of Dairy Cows with Metritis.</title>
        <authorList>
            <person name="Cunha F."/>
            <person name="Jeon S.J."/>
            <person name="Kutzer P."/>
            <person name="Galvao K.N."/>
        </authorList>
    </citation>
    <scope>NUCLEOTIDE SEQUENCE [LARGE SCALE GENOMIC DNA]</scope>
    <source>
        <strain evidence="7 8">KG-37</strain>
    </source>
</reference>
<evidence type="ECO:0000313" key="7">
    <source>
        <dbReference type="EMBL" id="TFF65389.1"/>
    </source>
</evidence>
<dbReference type="InterPro" id="IPR002293">
    <property type="entry name" value="AA/rel_permease1"/>
</dbReference>
<keyword evidence="8" id="KW-1185">Reference proteome</keyword>
<gene>
    <name evidence="7" type="ORF">EQF91_05935</name>
</gene>
<comment type="subcellular location">
    <subcellularLocation>
        <location evidence="1">Cell membrane</location>
        <topology evidence="1">Multi-pass membrane protein</topology>
    </subcellularLocation>
</comment>
<evidence type="ECO:0000313" key="8">
    <source>
        <dbReference type="Proteomes" id="UP000297454"/>
    </source>
</evidence>
<dbReference type="PIRSF" id="PIRSF006060">
    <property type="entry name" value="AA_transporter"/>
    <property type="match status" value="1"/>
</dbReference>
<dbReference type="PANTHER" id="PTHR42770:SF18">
    <property type="entry name" value="ARGININE_AGMATINE ANTIPORTER"/>
    <property type="match status" value="1"/>
</dbReference>
<dbReference type="PANTHER" id="PTHR42770">
    <property type="entry name" value="AMINO ACID TRANSPORTER-RELATED"/>
    <property type="match status" value="1"/>
</dbReference>
<evidence type="ECO:0000256" key="3">
    <source>
        <dbReference type="ARBA" id="ARBA00022692"/>
    </source>
</evidence>
<feature type="transmembrane region" description="Helical" evidence="6">
    <location>
        <begin position="126"/>
        <end position="148"/>
    </location>
</feature>
<comment type="caution">
    <text evidence="7">The sequence shown here is derived from an EMBL/GenBank/DDBJ whole genome shotgun (WGS) entry which is preliminary data.</text>
</comment>
<keyword evidence="5 6" id="KW-0472">Membrane</keyword>
<dbReference type="Pfam" id="PF13520">
    <property type="entry name" value="AA_permease_2"/>
    <property type="match status" value="1"/>
</dbReference>
<feature type="transmembrane region" description="Helical" evidence="6">
    <location>
        <begin position="9"/>
        <end position="29"/>
    </location>
</feature>
<proteinExistence type="predicted"/>